<dbReference type="InterPro" id="IPR009061">
    <property type="entry name" value="DNA-bd_dom_put_sf"/>
</dbReference>
<evidence type="ECO:0000313" key="6">
    <source>
        <dbReference type="Proteomes" id="UP001055658"/>
    </source>
</evidence>
<keyword evidence="3" id="KW-0804">Transcription</keyword>
<keyword evidence="6" id="KW-1185">Reference proteome</keyword>
<dbReference type="InterPro" id="IPR047057">
    <property type="entry name" value="MerR_fam"/>
</dbReference>
<evidence type="ECO:0000256" key="3">
    <source>
        <dbReference type="ARBA" id="ARBA00023163"/>
    </source>
</evidence>
<protein>
    <submittedName>
        <fullName evidence="5">MerR family transcriptional regulator</fullName>
    </submittedName>
</protein>
<dbReference type="PANTHER" id="PTHR30204:SF67">
    <property type="entry name" value="HTH-TYPE TRANSCRIPTIONAL REGULATOR MLRA-RELATED"/>
    <property type="match status" value="1"/>
</dbReference>
<organism evidence="5 6">
    <name type="scientific">Microbulbifer variabilis</name>
    <dbReference type="NCBI Taxonomy" id="266805"/>
    <lineage>
        <taxon>Bacteria</taxon>
        <taxon>Pseudomonadati</taxon>
        <taxon>Pseudomonadota</taxon>
        <taxon>Gammaproteobacteria</taxon>
        <taxon>Cellvibrionales</taxon>
        <taxon>Microbulbiferaceae</taxon>
        <taxon>Microbulbifer</taxon>
    </lineage>
</organism>
<sequence>MVEIAPPTEASLPIREVARRTGVHPVTLRAWERRYGLLTPARTSKGHRLYSEEEVRRIEEVLACLARGVAIGQVRELLARGPSSLSAKEREANTAGGWREMIDEALNLSQNFDEPKLRKQLDHWISTLPASLLLDHWLKPLHTELARLRRSEAAQGFFWQLVNEQLLLANGIARRNLNKDRLACESRVLLLDFPGEDQRAFVQLFCATLLAAGIGVVVLDYRAVLPGLTENMRKLDVHALLWYSHRAQPKSLLEEELPRSFQELSKPLRLVGDFVELQSASLDNLKKIPMISVLSGTTDFVVTQLREQLKR</sequence>
<dbReference type="SUPFAM" id="SSF46955">
    <property type="entry name" value="Putative DNA-binding domain"/>
    <property type="match status" value="1"/>
</dbReference>
<dbReference type="InterPro" id="IPR000551">
    <property type="entry name" value="MerR-type_HTH_dom"/>
</dbReference>
<dbReference type="Gene3D" id="1.10.1660.10">
    <property type="match status" value="1"/>
</dbReference>
<gene>
    <name evidence="5" type="ORF">MJO52_03660</name>
</gene>
<dbReference type="EMBL" id="CP092418">
    <property type="protein sequence ID" value="USD22241.1"/>
    <property type="molecule type" value="Genomic_DNA"/>
</dbReference>
<dbReference type="PANTHER" id="PTHR30204">
    <property type="entry name" value="REDOX-CYCLING DRUG-SENSING TRANSCRIPTIONAL ACTIVATOR SOXR"/>
    <property type="match status" value="1"/>
</dbReference>
<dbReference type="RefSeq" id="WP_252084603.1">
    <property type="nucleotide sequence ID" value="NZ_CP092418.1"/>
</dbReference>
<dbReference type="Pfam" id="PF13411">
    <property type="entry name" value="MerR_1"/>
    <property type="match status" value="1"/>
</dbReference>
<feature type="domain" description="HTH merR-type" evidence="4">
    <location>
        <begin position="11"/>
        <end position="80"/>
    </location>
</feature>
<evidence type="ECO:0000256" key="1">
    <source>
        <dbReference type="ARBA" id="ARBA00023015"/>
    </source>
</evidence>
<reference evidence="5" key="1">
    <citation type="submission" date="2022-02" db="EMBL/GenBank/DDBJ databases">
        <title>Coral-associated bacteria.</title>
        <authorList>
            <person name="Tang K."/>
            <person name="Wang X."/>
        </authorList>
    </citation>
    <scope>NUCLEOTIDE SEQUENCE</scope>
    <source>
        <strain evidence="5">SCSIO 43006</strain>
    </source>
</reference>
<dbReference type="Proteomes" id="UP001055658">
    <property type="component" value="Chromosome"/>
</dbReference>
<evidence type="ECO:0000256" key="2">
    <source>
        <dbReference type="ARBA" id="ARBA00023125"/>
    </source>
</evidence>
<evidence type="ECO:0000313" key="5">
    <source>
        <dbReference type="EMBL" id="USD22241.1"/>
    </source>
</evidence>
<keyword evidence="2" id="KW-0238">DNA-binding</keyword>
<dbReference type="PROSITE" id="PS50937">
    <property type="entry name" value="HTH_MERR_2"/>
    <property type="match status" value="1"/>
</dbReference>
<evidence type="ECO:0000259" key="4">
    <source>
        <dbReference type="PROSITE" id="PS50937"/>
    </source>
</evidence>
<name>A0ABY4VD66_9GAMM</name>
<proteinExistence type="predicted"/>
<accession>A0ABY4VD66</accession>
<keyword evidence="1" id="KW-0805">Transcription regulation</keyword>
<dbReference type="SMART" id="SM00422">
    <property type="entry name" value="HTH_MERR"/>
    <property type="match status" value="1"/>
</dbReference>